<dbReference type="SMART" id="SM00411">
    <property type="entry name" value="BHL"/>
    <property type="match status" value="1"/>
</dbReference>
<reference evidence="2" key="1">
    <citation type="submission" date="2016-10" db="EMBL/GenBank/DDBJ databases">
        <title>Sequence of Gallionella enrichment culture.</title>
        <authorList>
            <person name="Poehlein A."/>
            <person name="Muehling M."/>
            <person name="Daniel R."/>
        </authorList>
    </citation>
    <scope>NUCLEOTIDE SEQUENCE</scope>
</reference>
<dbReference type="GO" id="GO:0003677">
    <property type="term" value="F:DNA binding"/>
    <property type="evidence" value="ECO:0007669"/>
    <property type="project" value="InterPro"/>
</dbReference>
<dbReference type="AlphaFoldDB" id="A0A1J5RMA5"/>
<comment type="caution">
    <text evidence="2">The sequence shown here is derived from an EMBL/GenBank/DDBJ whole genome shotgun (WGS) entry which is preliminary data.</text>
</comment>
<feature type="region of interest" description="Disordered" evidence="1">
    <location>
        <begin position="72"/>
        <end position="127"/>
    </location>
</feature>
<accession>A0A1J5RMA5</accession>
<dbReference type="PRINTS" id="PR01727">
    <property type="entry name" value="DNABINDINGHU"/>
</dbReference>
<dbReference type="GO" id="GO:0030527">
    <property type="term" value="F:structural constituent of chromatin"/>
    <property type="evidence" value="ECO:0007669"/>
    <property type="project" value="InterPro"/>
</dbReference>
<protein>
    <submittedName>
        <fullName evidence="2">Integration host factor subunit beta</fullName>
    </submittedName>
</protein>
<sequence>MQLRKAHTYSHIPRLDFPMTRSDLVDQLAERFTQLTHRDAELAVKTILDALSEALENGHRVEIRGFGSFSVSHRPARVGRNPRSGEQVMVPEKRLPHFKPGKSLRTQVDQSQGSGEKDLAVEPGSKL</sequence>
<name>A0A1J5RMA5_9ZZZZ</name>
<evidence type="ECO:0000256" key="1">
    <source>
        <dbReference type="SAM" id="MobiDB-lite"/>
    </source>
</evidence>
<dbReference type="GO" id="GO:0005829">
    <property type="term" value="C:cytosol"/>
    <property type="evidence" value="ECO:0007669"/>
    <property type="project" value="TreeGrafter"/>
</dbReference>
<dbReference type="EMBL" id="MLJW01000142">
    <property type="protein sequence ID" value="OIQ96857.1"/>
    <property type="molecule type" value="Genomic_DNA"/>
</dbReference>
<dbReference type="PANTHER" id="PTHR33175">
    <property type="entry name" value="DNA-BINDING PROTEIN HU"/>
    <property type="match status" value="1"/>
</dbReference>
<dbReference type="Gene3D" id="4.10.520.10">
    <property type="entry name" value="IHF-like DNA-binding proteins"/>
    <property type="match status" value="1"/>
</dbReference>
<dbReference type="Pfam" id="PF00216">
    <property type="entry name" value="Bac_DNA_binding"/>
    <property type="match status" value="1"/>
</dbReference>
<dbReference type="CDD" id="cd13836">
    <property type="entry name" value="IHF_B"/>
    <property type="match status" value="1"/>
</dbReference>
<dbReference type="PANTHER" id="PTHR33175:SF5">
    <property type="entry name" value="INTEGRATION HOST FACTOR SUBUNIT BETA"/>
    <property type="match status" value="1"/>
</dbReference>
<evidence type="ECO:0000313" key="2">
    <source>
        <dbReference type="EMBL" id="OIQ96857.1"/>
    </source>
</evidence>
<dbReference type="InterPro" id="IPR010992">
    <property type="entry name" value="IHF-like_DNA-bd_dom_sf"/>
</dbReference>
<organism evidence="2">
    <name type="scientific">mine drainage metagenome</name>
    <dbReference type="NCBI Taxonomy" id="410659"/>
    <lineage>
        <taxon>unclassified sequences</taxon>
        <taxon>metagenomes</taxon>
        <taxon>ecological metagenomes</taxon>
    </lineage>
</organism>
<dbReference type="SUPFAM" id="SSF47729">
    <property type="entry name" value="IHF-like DNA-binding proteins"/>
    <property type="match status" value="1"/>
</dbReference>
<dbReference type="NCBIfam" id="NF001222">
    <property type="entry name" value="PRK00199.1"/>
    <property type="match status" value="1"/>
</dbReference>
<gene>
    <name evidence="2" type="primary">ihfB_15</name>
    <name evidence="2" type="ORF">GALL_211840</name>
</gene>
<dbReference type="InterPro" id="IPR000119">
    <property type="entry name" value="Hist_DNA-bd"/>
</dbReference>
<feature type="compositionally biased region" description="Polar residues" evidence="1">
    <location>
        <begin position="104"/>
        <end position="114"/>
    </location>
</feature>
<proteinExistence type="predicted"/>